<reference evidence="12 13" key="1">
    <citation type="submission" date="2022-12" db="EMBL/GenBank/DDBJ databases">
        <title>Chromosome-level genome of Tegillarca granosa.</title>
        <authorList>
            <person name="Kim J."/>
        </authorList>
    </citation>
    <scope>NUCLEOTIDE SEQUENCE [LARGE SCALE GENOMIC DNA]</scope>
    <source>
        <strain evidence="12">Teg-2019</strain>
        <tissue evidence="12">Adductor muscle</tissue>
    </source>
</reference>
<evidence type="ECO:0000259" key="9">
    <source>
        <dbReference type="PROSITE" id="PS50055"/>
    </source>
</evidence>
<comment type="caution">
    <text evidence="12">The sequence shown here is derived from an EMBL/GenBank/DDBJ whole genome shotgun (WGS) entry which is preliminary data.</text>
</comment>
<name>A0ABQ9FBH6_TEGGR</name>
<keyword evidence="5" id="KW-0904">Protein phosphatase</keyword>
<organism evidence="12 13">
    <name type="scientific">Tegillarca granosa</name>
    <name type="common">Malaysian cockle</name>
    <name type="synonym">Anadara granosa</name>
    <dbReference type="NCBI Taxonomy" id="220873"/>
    <lineage>
        <taxon>Eukaryota</taxon>
        <taxon>Metazoa</taxon>
        <taxon>Spiralia</taxon>
        <taxon>Lophotrochozoa</taxon>
        <taxon>Mollusca</taxon>
        <taxon>Bivalvia</taxon>
        <taxon>Autobranchia</taxon>
        <taxon>Pteriomorphia</taxon>
        <taxon>Arcoida</taxon>
        <taxon>Arcoidea</taxon>
        <taxon>Arcidae</taxon>
        <taxon>Tegillarca</taxon>
    </lineage>
</organism>
<dbReference type="Gene3D" id="2.60.40.10">
    <property type="entry name" value="Immunoglobulins"/>
    <property type="match status" value="3"/>
</dbReference>
<dbReference type="InterPro" id="IPR000387">
    <property type="entry name" value="Tyr_Pase_dom"/>
</dbReference>
<dbReference type="SUPFAM" id="SSF49265">
    <property type="entry name" value="Fibronectin type III"/>
    <property type="match status" value="3"/>
</dbReference>
<dbReference type="Gene3D" id="3.90.190.10">
    <property type="entry name" value="Protein tyrosine phosphatase superfamily"/>
    <property type="match status" value="2"/>
</dbReference>
<dbReference type="PROSITE" id="PS50056">
    <property type="entry name" value="TYR_PHOSPHATASE_2"/>
    <property type="match status" value="1"/>
</dbReference>
<dbReference type="InterPro" id="IPR000242">
    <property type="entry name" value="PTP_cat"/>
</dbReference>
<evidence type="ECO:0000256" key="5">
    <source>
        <dbReference type="ARBA" id="ARBA00022912"/>
    </source>
</evidence>
<feature type="domain" description="Fibronectin type-III" evidence="11">
    <location>
        <begin position="230"/>
        <end position="321"/>
    </location>
</feature>
<evidence type="ECO:0000256" key="7">
    <source>
        <dbReference type="ARBA" id="ARBA00023136"/>
    </source>
</evidence>
<keyword evidence="8" id="KW-0325">Glycoprotein</keyword>
<evidence type="ECO:0000256" key="6">
    <source>
        <dbReference type="ARBA" id="ARBA00022989"/>
    </source>
</evidence>
<evidence type="ECO:0000313" key="12">
    <source>
        <dbReference type="EMBL" id="KAJ8314690.1"/>
    </source>
</evidence>
<evidence type="ECO:0000259" key="11">
    <source>
        <dbReference type="PROSITE" id="PS50853"/>
    </source>
</evidence>
<dbReference type="PROSITE" id="PS50853">
    <property type="entry name" value="FN3"/>
    <property type="match status" value="2"/>
</dbReference>
<dbReference type="InterPro" id="IPR013783">
    <property type="entry name" value="Ig-like_fold"/>
</dbReference>
<dbReference type="PROSITE" id="PS50055">
    <property type="entry name" value="TYR_PHOSPHATASE_PTP"/>
    <property type="match status" value="1"/>
</dbReference>
<dbReference type="PRINTS" id="PR00700">
    <property type="entry name" value="PRTYPHPHTASE"/>
</dbReference>
<dbReference type="InterPro" id="IPR003595">
    <property type="entry name" value="Tyr_Pase_cat"/>
</dbReference>
<dbReference type="InterPro" id="IPR029021">
    <property type="entry name" value="Prot-tyrosine_phosphatase-like"/>
</dbReference>
<evidence type="ECO:0000256" key="1">
    <source>
        <dbReference type="ARBA" id="ARBA00004167"/>
    </source>
</evidence>
<keyword evidence="6" id="KW-1133">Transmembrane helix</keyword>
<keyword evidence="3" id="KW-0732">Signal</keyword>
<dbReference type="InterPro" id="IPR003961">
    <property type="entry name" value="FN3_dom"/>
</dbReference>
<comment type="subcellular location">
    <subcellularLocation>
        <location evidence="1">Membrane</location>
        <topology evidence="1">Single-pass membrane protein</topology>
    </subcellularLocation>
</comment>
<evidence type="ECO:0000259" key="10">
    <source>
        <dbReference type="PROSITE" id="PS50056"/>
    </source>
</evidence>
<dbReference type="SMART" id="SM00194">
    <property type="entry name" value="PTPc"/>
    <property type="match status" value="1"/>
</dbReference>
<dbReference type="CDD" id="cd00063">
    <property type="entry name" value="FN3"/>
    <property type="match status" value="2"/>
</dbReference>
<dbReference type="SMART" id="SM00404">
    <property type="entry name" value="PTPc_motif"/>
    <property type="match status" value="1"/>
</dbReference>
<dbReference type="SUPFAM" id="SSF52799">
    <property type="entry name" value="(Phosphotyrosine protein) phosphatases II"/>
    <property type="match status" value="1"/>
</dbReference>
<keyword evidence="4" id="KW-0378">Hydrolase</keyword>
<dbReference type="Pfam" id="PF00102">
    <property type="entry name" value="Y_phosphatase"/>
    <property type="match status" value="2"/>
</dbReference>
<evidence type="ECO:0000256" key="4">
    <source>
        <dbReference type="ARBA" id="ARBA00022801"/>
    </source>
</evidence>
<evidence type="ECO:0000256" key="2">
    <source>
        <dbReference type="ARBA" id="ARBA00022692"/>
    </source>
</evidence>
<proteinExistence type="predicted"/>
<dbReference type="SMART" id="SM00060">
    <property type="entry name" value="FN3"/>
    <property type="match status" value="4"/>
</dbReference>
<feature type="domain" description="Tyrosine-protein phosphatase" evidence="9">
    <location>
        <begin position="681"/>
        <end position="856"/>
    </location>
</feature>
<dbReference type="PANTHER" id="PTHR46957">
    <property type="entry name" value="CYTOKINE RECEPTOR"/>
    <property type="match status" value="1"/>
</dbReference>
<dbReference type="Pfam" id="PF00041">
    <property type="entry name" value="fn3"/>
    <property type="match status" value="1"/>
</dbReference>
<evidence type="ECO:0008006" key="14">
    <source>
        <dbReference type="Google" id="ProtNLM"/>
    </source>
</evidence>
<feature type="domain" description="Tyrosine specific protein phosphatases" evidence="10">
    <location>
        <begin position="804"/>
        <end position="855"/>
    </location>
</feature>
<keyword evidence="13" id="KW-1185">Reference proteome</keyword>
<evidence type="ECO:0000313" key="13">
    <source>
        <dbReference type="Proteomes" id="UP001217089"/>
    </source>
</evidence>
<dbReference type="Proteomes" id="UP001217089">
    <property type="component" value="Unassembled WGS sequence"/>
</dbReference>
<dbReference type="InterPro" id="IPR036116">
    <property type="entry name" value="FN3_sf"/>
</dbReference>
<accession>A0ABQ9FBH6</accession>
<evidence type="ECO:0000256" key="8">
    <source>
        <dbReference type="ARBA" id="ARBA00023180"/>
    </source>
</evidence>
<dbReference type="EMBL" id="JARBDR010000337">
    <property type="protein sequence ID" value="KAJ8314690.1"/>
    <property type="molecule type" value="Genomic_DNA"/>
</dbReference>
<protein>
    <recommendedName>
        <fullName evidence="14">Protein-tyrosine-phosphatase</fullName>
    </recommendedName>
</protein>
<keyword evidence="7" id="KW-0472">Membrane</keyword>
<gene>
    <name evidence="12" type="ORF">KUTeg_006840</name>
</gene>
<dbReference type="PANTHER" id="PTHR46957:SF3">
    <property type="entry name" value="CYTOKINE RECEPTOR"/>
    <property type="match status" value="1"/>
</dbReference>
<keyword evidence="2" id="KW-0812">Transmembrane</keyword>
<feature type="domain" description="Fibronectin type-III" evidence="11">
    <location>
        <begin position="475"/>
        <end position="568"/>
    </location>
</feature>
<sequence length="912" mass="104496">MSHVSTSLSESRIEMEIWAYGFVIVLYIQHTLRNLFNSAISKKKKREFMNHIKPDYSCLVNLIYGTVATFKEYCNETLTCDTSVDLTCNNNTSTCDCPVSKYWNNSACVLAAIFNEHCNINITKSCKQHVNLTCDITSSLCKCETNNFWNISACVSDEFLTPRYLEIYDFGSKFINITWSHPNVSEDLELEYKVSWLSKETDNGNQNTNETNYSIPVEKPGDFYTIIPLKPTNISINTTAVPAIKVQWIHNGIKTGFNGSLILEMNNTLKPFNVTESRTYTEFSNLIAGTNYTFTVTAYSGDDDHNKGDSRQYSMVAVLQFRTDTAGYLFEITPRIYPDGELGNRTIIFKKFETNASYVFSSLGPGIRYHFRIFTQNEGFNGTNSLNLTRKTDEDVPGEVEIQSTATSDMMVQNSEICHYEQLKTIIKNQKEMRLNLTGLMSEKNYSVYITAFTGAGEGDPASAVFMTIILAPKPVTNVKGNVFNSTSISVTWTNPTQKPGPTWYRITTHDMVKNTNTTGPERHGFETNMEVVTSLMEYWPYQFTVKICTAKGCETNRSQSNTTTLPAKPGYVQNNIPLVDTPFHTTFYPYSSKNEEFSLYIKAKIEMSSGYEEYIVHEFSNYTFIEKCGFRKMRKGDPQGGFIGPGDVEELDDIQDERPIVLSDIHELVEAWHKNDNLQFRKEYDDLKTISPKFSFDAANIDENKAKNRYYNILPFDHSRVKLIPVDDDPSSDYINANYIPGYNSEREYIAAQGPLPGTSADFWRMMWEQNVGIIVMLTKCQESHTEKCFQYWPDEVNEPRHAGVGRTGTYITVDYLIQCVRDMALDEEVDIFAWVLQMRNYRTNMVQAMNQYSFLHDVLKVLVEKKEHLMQENEDDGLLYMNQTYENKAFDESEDLYENTKLNDQPSTEL</sequence>
<evidence type="ECO:0000256" key="3">
    <source>
        <dbReference type="ARBA" id="ARBA00022729"/>
    </source>
</evidence>
<dbReference type="InterPro" id="IPR050713">
    <property type="entry name" value="RTP_Phos/Ushers"/>
</dbReference>